<dbReference type="InterPro" id="IPR006665">
    <property type="entry name" value="OmpA-like"/>
</dbReference>
<dbReference type="Pfam" id="PF09850">
    <property type="entry name" value="DotU"/>
    <property type="match status" value="1"/>
</dbReference>
<dbReference type="InterPro" id="IPR017732">
    <property type="entry name" value="T4/T6SS_DotU"/>
</dbReference>
<dbReference type="PANTHER" id="PTHR38033:SF1">
    <property type="entry name" value="DOTU FAMILY TYPE IV_VI SECRETION SYSTEM PROTEIN"/>
    <property type="match status" value="1"/>
</dbReference>
<dbReference type="GO" id="GO:0016020">
    <property type="term" value="C:membrane"/>
    <property type="evidence" value="ECO:0007669"/>
    <property type="project" value="UniProtKB-UniRule"/>
</dbReference>
<name>A0A564WFQ6_9PROT</name>
<evidence type="ECO:0000256" key="3">
    <source>
        <dbReference type="SAM" id="Phobius"/>
    </source>
</evidence>
<evidence type="ECO:0000259" key="4">
    <source>
        <dbReference type="PROSITE" id="PS51123"/>
    </source>
</evidence>
<sequence length="443" mass="47917">MQDEDDPFRTPPDADRTVFIPTPGGRRRGGAAAGPAPPPPPLMPAPARSGEPLPEGTGSNPLLRAAAPLIALVRQLRETRRHDDVPALRHDVIEAIRRFDTEARAAGVEPKMAAQASYALCALIDETVLSTPWGLDSLWSRQGLLITFYKEQSAGETFFRFLKEAREYPKNSLDLLEVLYVCLSLGFQGRYRLQDDGLNRLGRIRTETLALIRQQRGETGPELSSRWRGVEDRRPAVSRFVPFWVIGAAAAALVLIAYFVFSFRLNEASDLVYAKIGTLVPPAPAAIAASPPAAEPTLVTKLKAHLAAEISRGIVSVRDRGTAADIVFASQGLFPSGGAEVAPDVRPVLAKIGTFLAGYTMPVTVSGHTDPIPIRTVRFPSNFQLSKARAEAVAAVLAPSLGNPGRLRTEGRADSVPIADNATEQGRALNRRVEIHIPVTRTN</sequence>
<reference evidence="5" key="1">
    <citation type="submission" date="2018-11" db="EMBL/GenBank/DDBJ databases">
        <authorList>
            <person name="Onetto C."/>
        </authorList>
    </citation>
    <scope>NUCLEOTIDE SEQUENCE [LARGE SCALE GENOMIC DNA]</scope>
</reference>
<evidence type="ECO:0000256" key="2">
    <source>
        <dbReference type="SAM" id="MobiDB-lite"/>
    </source>
</evidence>
<dbReference type="Gene3D" id="1.25.40.590">
    <property type="entry name" value="Type IV / VI secretion system, DotU"/>
    <property type="match status" value="1"/>
</dbReference>
<dbReference type="PANTHER" id="PTHR38033">
    <property type="entry name" value="MEMBRANE PROTEIN-RELATED"/>
    <property type="match status" value="1"/>
</dbReference>
<protein>
    <submittedName>
        <fullName evidence="5">Type IV / VI secretion system protein, DotU family</fullName>
    </submittedName>
</protein>
<evidence type="ECO:0000256" key="1">
    <source>
        <dbReference type="PROSITE-ProRule" id="PRU00473"/>
    </source>
</evidence>
<dbReference type="Proteomes" id="UP000326641">
    <property type="component" value="Unassembled WGS sequence"/>
</dbReference>
<dbReference type="EMBL" id="UXAT02000034">
    <property type="protein sequence ID" value="VUX47302.1"/>
    <property type="molecule type" value="Genomic_DNA"/>
</dbReference>
<feature type="transmembrane region" description="Helical" evidence="3">
    <location>
        <begin position="241"/>
        <end position="261"/>
    </location>
</feature>
<dbReference type="SUPFAM" id="SSF103088">
    <property type="entry name" value="OmpA-like"/>
    <property type="match status" value="1"/>
</dbReference>
<organism evidence="5 6">
    <name type="scientific">Candidatus Defluviicoccus seviourii</name>
    <dbReference type="NCBI Taxonomy" id="2565273"/>
    <lineage>
        <taxon>Bacteria</taxon>
        <taxon>Pseudomonadati</taxon>
        <taxon>Pseudomonadota</taxon>
        <taxon>Alphaproteobacteria</taxon>
        <taxon>Rhodospirillales</taxon>
        <taxon>Rhodospirillaceae</taxon>
        <taxon>Defluviicoccus</taxon>
    </lineage>
</organism>
<dbReference type="NCBIfam" id="TIGR03349">
    <property type="entry name" value="IV_VI_DotU"/>
    <property type="match status" value="1"/>
</dbReference>
<accession>A0A564WFQ6</accession>
<dbReference type="PROSITE" id="PS51123">
    <property type="entry name" value="OMPA_2"/>
    <property type="match status" value="1"/>
</dbReference>
<keyword evidence="3" id="KW-1133">Transmembrane helix</keyword>
<dbReference type="InterPro" id="IPR038522">
    <property type="entry name" value="T4/T6SS_DotU_sf"/>
</dbReference>
<comment type="caution">
    <text evidence="5">The sequence shown here is derived from an EMBL/GenBank/DDBJ whole genome shotgun (WGS) entry which is preliminary data.</text>
</comment>
<dbReference type="AlphaFoldDB" id="A0A564WFQ6"/>
<keyword evidence="3" id="KW-0812">Transmembrane</keyword>
<dbReference type="InterPro" id="IPR017733">
    <property type="entry name" value="OmpA-like_dom_proteobacteria"/>
</dbReference>
<dbReference type="InterPro" id="IPR036737">
    <property type="entry name" value="OmpA-like_sf"/>
</dbReference>
<dbReference type="NCBIfam" id="TIGR03350">
    <property type="entry name" value="type_VI_ompA"/>
    <property type="match status" value="1"/>
</dbReference>
<evidence type="ECO:0000313" key="5">
    <source>
        <dbReference type="EMBL" id="VUX47302.1"/>
    </source>
</evidence>
<dbReference type="CDD" id="cd07185">
    <property type="entry name" value="OmpA_C-like"/>
    <property type="match status" value="1"/>
</dbReference>
<evidence type="ECO:0000313" key="6">
    <source>
        <dbReference type="Proteomes" id="UP000326641"/>
    </source>
</evidence>
<dbReference type="Gene3D" id="3.30.1330.60">
    <property type="entry name" value="OmpA-like domain"/>
    <property type="match status" value="1"/>
</dbReference>
<feature type="compositionally biased region" description="Pro residues" evidence="2">
    <location>
        <begin position="35"/>
        <end position="44"/>
    </location>
</feature>
<dbReference type="NCBIfam" id="NF038228">
    <property type="entry name" value="IcmH_DotU_IVB"/>
    <property type="match status" value="1"/>
</dbReference>
<gene>
    <name evidence="5" type="ORF">DF3PA_40178</name>
</gene>
<feature type="domain" description="OmpA-like" evidence="4">
    <location>
        <begin position="321"/>
        <end position="441"/>
    </location>
</feature>
<keyword evidence="6" id="KW-1185">Reference proteome</keyword>
<keyword evidence="1 3" id="KW-0472">Membrane</keyword>
<dbReference type="Pfam" id="PF00691">
    <property type="entry name" value="OmpA"/>
    <property type="match status" value="1"/>
</dbReference>
<feature type="region of interest" description="Disordered" evidence="2">
    <location>
        <begin position="1"/>
        <end position="61"/>
    </location>
</feature>
<proteinExistence type="predicted"/>